<dbReference type="EMBL" id="CP026245">
    <property type="protein sequence ID" value="AWO98920.1"/>
    <property type="molecule type" value="Genomic_DNA"/>
</dbReference>
<protein>
    <submittedName>
        <fullName evidence="2">Uncharacterized protein</fullName>
    </submittedName>
</protein>
<evidence type="ECO:0000313" key="3">
    <source>
        <dbReference type="Proteomes" id="UP000246464"/>
    </source>
</evidence>
<accession>A0A2U9B4Q9</accession>
<proteinExistence type="predicted"/>
<sequence>MTSDTPLHSSPDPPGGSPAASHRRLSADHRMRSGNGETPPGGKTQVARSDFRLTPAARWAEPRPPPPSRCYCSRGPENSGPCGARHIPSCHTDCDSLLLSTAPLCWWWCLQAQLVKYL</sequence>
<reference evidence="2 3" key="1">
    <citation type="submission" date="2017-12" db="EMBL/GenBank/DDBJ databases">
        <title>Integrating genomic resources of turbot (Scophthalmus maximus) in depth evaluation of genetic and physical mapping variation across individuals.</title>
        <authorList>
            <person name="Martinez P."/>
        </authorList>
    </citation>
    <scope>NUCLEOTIDE SEQUENCE [LARGE SCALE GENOMIC DNA]</scope>
</reference>
<evidence type="ECO:0000313" key="2">
    <source>
        <dbReference type="EMBL" id="AWO98920.1"/>
    </source>
</evidence>
<feature type="region of interest" description="Disordered" evidence="1">
    <location>
        <begin position="1"/>
        <end position="70"/>
    </location>
</feature>
<keyword evidence="3" id="KW-1185">Reference proteome</keyword>
<name>A0A2U9B4Q9_SCOMX</name>
<organism evidence="2 3">
    <name type="scientific">Scophthalmus maximus</name>
    <name type="common">Turbot</name>
    <name type="synonym">Psetta maxima</name>
    <dbReference type="NCBI Taxonomy" id="52904"/>
    <lineage>
        <taxon>Eukaryota</taxon>
        <taxon>Metazoa</taxon>
        <taxon>Chordata</taxon>
        <taxon>Craniata</taxon>
        <taxon>Vertebrata</taxon>
        <taxon>Euteleostomi</taxon>
        <taxon>Actinopterygii</taxon>
        <taxon>Neopterygii</taxon>
        <taxon>Teleostei</taxon>
        <taxon>Neoteleostei</taxon>
        <taxon>Acanthomorphata</taxon>
        <taxon>Carangaria</taxon>
        <taxon>Pleuronectiformes</taxon>
        <taxon>Pleuronectoidei</taxon>
        <taxon>Scophthalmidae</taxon>
        <taxon>Scophthalmus</taxon>
    </lineage>
</organism>
<dbReference type="Proteomes" id="UP000246464">
    <property type="component" value="Chromosome 3"/>
</dbReference>
<dbReference type="AlphaFoldDB" id="A0A2U9B4Q9"/>
<gene>
    <name evidence="2" type="ORF">SMAX5B_013392</name>
</gene>
<evidence type="ECO:0000256" key="1">
    <source>
        <dbReference type="SAM" id="MobiDB-lite"/>
    </source>
</evidence>